<gene>
    <name evidence="1" type="ORF">QAD02_010589</name>
</gene>
<name>A0ACC2NV95_9HYME</name>
<evidence type="ECO:0000313" key="1">
    <source>
        <dbReference type="EMBL" id="KAJ8674803.1"/>
    </source>
</evidence>
<evidence type="ECO:0000313" key="2">
    <source>
        <dbReference type="Proteomes" id="UP001239111"/>
    </source>
</evidence>
<comment type="caution">
    <text evidence="1">The sequence shown here is derived from an EMBL/GenBank/DDBJ whole genome shotgun (WGS) entry which is preliminary data.</text>
</comment>
<reference evidence="1" key="1">
    <citation type="submission" date="2023-04" db="EMBL/GenBank/DDBJ databases">
        <title>A chromosome-level genome assembly of the parasitoid wasp Eretmocerus hayati.</title>
        <authorList>
            <person name="Zhong Y."/>
            <person name="Liu S."/>
            <person name="Liu Y."/>
        </authorList>
    </citation>
    <scope>NUCLEOTIDE SEQUENCE</scope>
    <source>
        <strain evidence="1">ZJU_SS_LIU_2023</strain>
    </source>
</reference>
<proteinExistence type="predicted"/>
<organism evidence="1 2">
    <name type="scientific">Eretmocerus hayati</name>
    <dbReference type="NCBI Taxonomy" id="131215"/>
    <lineage>
        <taxon>Eukaryota</taxon>
        <taxon>Metazoa</taxon>
        <taxon>Ecdysozoa</taxon>
        <taxon>Arthropoda</taxon>
        <taxon>Hexapoda</taxon>
        <taxon>Insecta</taxon>
        <taxon>Pterygota</taxon>
        <taxon>Neoptera</taxon>
        <taxon>Endopterygota</taxon>
        <taxon>Hymenoptera</taxon>
        <taxon>Apocrita</taxon>
        <taxon>Proctotrupomorpha</taxon>
        <taxon>Chalcidoidea</taxon>
        <taxon>Aphelinidae</taxon>
        <taxon>Aphelininae</taxon>
        <taxon>Eretmocerus</taxon>
    </lineage>
</organism>
<dbReference type="EMBL" id="CM056742">
    <property type="protein sequence ID" value="KAJ8674803.1"/>
    <property type="molecule type" value="Genomic_DNA"/>
</dbReference>
<accession>A0ACC2NV95</accession>
<sequence length="169" mass="18861">MNFLLSLSFIFCLALACQASSPALESESKVADAYETTEPNADVVAESSYEDDSALASSPGGEVRERRLFFDPFIKMLREVVGYFIQKIFKVSSDKQLDEKMVEEYEGTESQKGAYRVPYRASQVVEACEKVKGQENKVVRTAKGMKYLKATCRNALAVTFSARRPTPID</sequence>
<dbReference type="Proteomes" id="UP001239111">
    <property type="component" value="Chromosome 2"/>
</dbReference>
<protein>
    <submittedName>
        <fullName evidence="1">Uncharacterized protein</fullName>
    </submittedName>
</protein>
<keyword evidence="2" id="KW-1185">Reference proteome</keyword>